<organism evidence="2 3">
    <name type="scientific">Frankliniella fusca</name>
    <dbReference type="NCBI Taxonomy" id="407009"/>
    <lineage>
        <taxon>Eukaryota</taxon>
        <taxon>Metazoa</taxon>
        <taxon>Ecdysozoa</taxon>
        <taxon>Arthropoda</taxon>
        <taxon>Hexapoda</taxon>
        <taxon>Insecta</taxon>
        <taxon>Pterygota</taxon>
        <taxon>Neoptera</taxon>
        <taxon>Paraneoptera</taxon>
        <taxon>Thysanoptera</taxon>
        <taxon>Terebrantia</taxon>
        <taxon>Thripoidea</taxon>
        <taxon>Thripidae</taxon>
        <taxon>Frankliniella</taxon>
    </lineage>
</organism>
<sequence length="381" mass="43354">MKITQKILMKTLSMNWNMQSKLQIYHKIRKTEKDHKKKKGNVESVSSCEHPVDSNRRLWFVSDFPHLVKSMKQRIVNAEELQTPDGPVKLKYWLIVVQEDNKRGIKVSPKLSMDHFSSDTYAAMSVGKAFYFFSEQAATAMEHYKMIGIKGMEDCDSAVKFIRRVNVLLDAMNSNTRSEGLKAPDTEEEVKLNPPVCSVCNKTHAENTPQRKKPARQHFSGEIRQGCGAHGHPDPHQFIQVYRLMSFKSLVKPSRGSSVAGGDMLKSLLMLPDHRSVENKRRQIALEKELDEALARGPPLRYSCDKKSSVLFSDHTYYRSLTIDGSAMKMFGGYVARKAKRSSHAKECEECFACLVAPEDQPLDEDDDIIHSRSKGYLLHC</sequence>
<evidence type="ECO:0000313" key="2">
    <source>
        <dbReference type="EMBL" id="KAK3931553.1"/>
    </source>
</evidence>
<feature type="domain" description="Transposable element P transposase-like GTP-binding insertion" evidence="1">
    <location>
        <begin position="66"/>
        <end position="183"/>
    </location>
</feature>
<comment type="caution">
    <text evidence="2">The sequence shown here is derived from an EMBL/GenBank/DDBJ whole genome shotgun (WGS) entry which is preliminary data.</text>
</comment>
<accession>A0AAE1I1R5</accession>
<evidence type="ECO:0000259" key="1">
    <source>
        <dbReference type="Pfam" id="PF21788"/>
    </source>
</evidence>
<dbReference type="InterPro" id="IPR048366">
    <property type="entry name" value="TNP-like_GBD"/>
</dbReference>
<reference evidence="2" key="2">
    <citation type="journal article" date="2023" name="BMC Genomics">
        <title>Pest status, molecular evolution, and epigenetic factors derived from the genome assembly of Frankliniella fusca, a thysanopteran phytovirus vector.</title>
        <authorList>
            <person name="Catto M.A."/>
            <person name="Labadie P.E."/>
            <person name="Jacobson A.L."/>
            <person name="Kennedy G.G."/>
            <person name="Srinivasan R."/>
            <person name="Hunt B.G."/>
        </authorList>
    </citation>
    <scope>NUCLEOTIDE SEQUENCE</scope>
    <source>
        <strain evidence="2">PL_HMW_Pooled</strain>
    </source>
</reference>
<keyword evidence="3" id="KW-1185">Reference proteome</keyword>
<dbReference type="AlphaFoldDB" id="A0AAE1I1R5"/>
<dbReference type="Proteomes" id="UP001219518">
    <property type="component" value="Unassembled WGS sequence"/>
</dbReference>
<reference evidence="2" key="1">
    <citation type="submission" date="2021-07" db="EMBL/GenBank/DDBJ databases">
        <authorList>
            <person name="Catto M.A."/>
            <person name="Jacobson A."/>
            <person name="Kennedy G."/>
            <person name="Labadie P."/>
            <person name="Hunt B.G."/>
            <person name="Srinivasan R."/>
        </authorList>
    </citation>
    <scope>NUCLEOTIDE SEQUENCE</scope>
    <source>
        <strain evidence="2">PL_HMW_Pooled</strain>
        <tissue evidence="2">Head</tissue>
    </source>
</reference>
<dbReference type="EMBL" id="JAHWGI010001426">
    <property type="protein sequence ID" value="KAK3931553.1"/>
    <property type="molecule type" value="Genomic_DNA"/>
</dbReference>
<protein>
    <submittedName>
        <fullName evidence="2">DNA transposase</fullName>
    </submittedName>
</protein>
<gene>
    <name evidence="2" type="ORF">KUF71_006571</name>
</gene>
<proteinExistence type="predicted"/>
<dbReference type="Pfam" id="PF21788">
    <property type="entry name" value="TNP-like_GBD"/>
    <property type="match status" value="1"/>
</dbReference>
<name>A0AAE1I1R5_9NEOP</name>
<evidence type="ECO:0000313" key="3">
    <source>
        <dbReference type="Proteomes" id="UP001219518"/>
    </source>
</evidence>